<reference evidence="1 2" key="1">
    <citation type="journal article" date="2017" name="Gigascience">
        <title>Draft genome of the honey bee ectoparasitic mite, Tropilaelaps mercedesae, is shaped by the parasitic life history.</title>
        <authorList>
            <person name="Dong X."/>
            <person name="Armstrong S.D."/>
            <person name="Xia D."/>
            <person name="Makepeace B.L."/>
            <person name="Darby A.C."/>
            <person name="Kadowaki T."/>
        </authorList>
    </citation>
    <scope>NUCLEOTIDE SEQUENCE [LARGE SCALE GENOMIC DNA]</scope>
    <source>
        <strain evidence="1">Wuxi-XJTLU</strain>
    </source>
</reference>
<dbReference type="AlphaFoldDB" id="A0A1V9XRC9"/>
<keyword evidence="2" id="KW-1185">Reference proteome</keyword>
<dbReference type="InParanoid" id="A0A1V9XRC9"/>
<evidence type="ECO:0000313" key="2">
    <source>
        <dbReference type="Proteomes" id="UP000192247"/>
    </source>
</evidence>
<dbReference type="Proteomes" id="UP000192247">
    <property type="component" value="Unassembled WGS sequence"/>
</dbReference>
<gene>
    <name evidence="1" type="ORF">BIW11_03162</name>
</gene>
<protein>
    <submittedName>
        <fullName evidence="1">Uncharacterized protein</fullName>
    </submittedName>
</protein>
<organism evidence="1 2">
    <name type="scientific">Tropilaelaps mercedesae</name>
    <dbReference type="NCBI Taxonomy" id="418985"/>
    <lineage>
        <taxon>Eukaryota</taxon>
        <taxon>Metazoa</taxon>
        <taxon>Ecdysozoa</taxon>
        <taxon>Arthropoda</taxon>
        <taxon>Chelicerata</taxon>
        <taxon>Arachnida</taxon>
        <taxon>Acari</taxon>
        <taxon>Parasitiformes</taxon>
        <taxon>Mesostigmata</taxon>
        <taxon>Gamasina</taxon>
        <taxon>Dermanyssoidea</taxon>
        <taxon>Laelapidae</taxon>
        <taxon>Tropilaelaps</taxon>
    </lineage>
</organism>
<comment type="caution">
    <text evidence="1">The sequence shown here is derived from an EMBL/GenBank/DDBJ whole genome shotgun (WGS) entry which is preliminary data.</text>
</comment>
<accession>A0A1V9XRC9</accession>
<name>A0A1V9XRC9_9ACAR</name>
<dbReference type="EMBL" id="MNPL01005405">
    <property type="protein sequence ID" value="OQR76039.1"/>
    <property type="molecule type" value="Genomic_DNA"/>
</dbReference>
<evidence type="ECO:0000313" key="1">
    <source>
        <dbReference type="EMBL" id="OQR76039.1"/>
    </source>
</evidence>
<proteinExistence type="predicted"/>
<sequence length="151" mass="17188">MSLDVWLEKALATTSWRHMAKDAVHSEAEFSPWTKTGETVLACVQALLQGGFQTFAFRGKTELEAKIFYEKLHSSLYRRRRKTPAVDWSLKTPTFPRPYPTCVLRDFRQITLITPSLRQESGLTPELFEHLASVARDGHIHVTVAELNASD</sequence>